<evidence type="ECO:0000256" key="1">
    <source>
        <dbReference type="ARBA" id="ARBA00004651"/>
    </source>
</evidence>
<keyword evidence="4 6" id="KW-1133">Transmembrane helix</keyword>
<sequence length="129" mass="14318">MPPPSIFLWFILTLALSLSGQVMLKKGVMLELAGKTPSMPDFLRYHLFSLCFSRHALAGVLLCGLGVICWLYVLSRFEIARALPILGGLSYVLLFFIGRFVLREPMSWVNLGGILLIITGLYLVSLKTA</sequence>
<dbReference type="Gene3D" id="1.10.3730.20">
    <property type="match status" value="1"/>
</dbReference>
<dbReference type="PANTHER" id="PTHR30561">
    <property type="entry name" value="SMR FAMILY PROTON-DEPENDENT DRUG EFFLUX TRANSPORTER SUGE"/>
    <property type="match status" value="1"/>
</dbReference>
<organism evidence="7 8">
    <name type="scientific">Archangium minus</name>
    <dbReference type="NCBI Taxonomy" id="83450"/>
    <lineage>
        <taxon>Bacteria</taxon>
        <taxon>Pseudomonadati</taxon>
        <taxon>Myxococcota</taxon>
        <taxon>Myxococcia</taxon>
        <taxon>Myxococcales</taxon>
        <taxon>Cystobacterineae</taxon>
        <taxon>Archangiaceae</taxon>
        <taxon>Archangium</taxon>
    </lineage>
</organism>
<name>A0ABY9WQ67_9BACT</name>
<accession>A0ABY9WQ67</accession>
<dbReference type="InterPro" id="IPR000390">
    <property type="entry name" value="Small_drug/metabolite_transptr"/>
</dbReference>
<keyword evidence="2" id="KW-1003">Cell membrane</keyword>
<reference evidence="7 8" key="1">
    <citation type="submission" date="2019-08" db="EMBL/GenBank/DDBJ databases">
        <title>Archangium and Cystobacter genomes.</title>
        <authorList>
            <person name="Chen I.-C.K."/>
            <person name="Wielgoss S."/>
        </authorList>
    </citation>
    <scope>NUCLEOTIDE SEQUENCE [LARGE SCALE GENOMIC DNA]</scope>
    <source>
        <strain evidence="7 8">Cbm 6</strain>
    </source>
</reference>
<dbReference type="RefSeq" id="WP_395821812.1">
    <property type="nucleotide sequence ID" value="NZ_CP043494.1"/>
</dbReference>
<evidence type="ECO:0000256" key="3">
    <source>
        <dbReference type="ARBA" id="ARBA00022692"/>
    </source>
</evidence>
<evidence type="ECO:0008006" key="9">
    <source>
        <dbReference type="Google" id="ProtNLM"/>
    </source>
</evidence>
<evidence type="ECO:0000313" key="8">
    <source>
        <dbReference type="Proteomes" id="UP001611383"/>
    </source>
</evidence>
<feature type="transmembrane region" description="Helical" evidence="6">
    <location>
        <begin position="45"/>
        <end position="73"/>
    </location>
</feature>
<evidence type="ECO:0000256" key="6">
    <source>
        <dbReference type="SAM" id="Phobius"/>
    </source>
</evidence>
<evidence type="ECO:0000256" key="2">
    <source>
        <dbReference type="ARBA" id="ARBA00022475"/>
    </source>
</evidence>
<evidence type="ECO:0000256" key="4">
    <source>
        <dbReference type="ARBA" id="ARBA00022989"/>
    </source>
</evidence>
<dbReference type="SUPFAM" id="SSF103481">
    <property type="entry name" value="Multidrug resistance efflux transporter EmrE"/>
    <property type="match status" value="1"/>
</dbReference>
<proteinExistence type="predicted"/>
<evidence type="ECO:0000256" key="5">
    <source>
        <dbReference type="ARBA" id="ARBA00023136"/>
    </source>
</evidence>
<dbReference type="EMBL" id="CP043494">
    <property type="protein sequence ID" value="WNG45946.1"/>
    <property type="molecule type" value="Genomic_DNA"/>
</dbReference>
<keyword evidence="8" id="KW-1185">Reference proteome</keyword>
<keyword evidence="3 6" id="KW-0812">Transmembrane</keyword>
<dbReference type="InterPro" id="IPR037185">
    <property type="entry name" value="EmrE-like"/>
</dbReference>
<dbReference type="Proteomes" id="UP001611383">
    <property type="component" value="Chromosome"/>
</dbReference>
<comment type="subcellular location">
    <subcellularLocation>
        <location evidence="1">Cell membrane</location>
        <topology evidence="1">Multi-pass membrane protein</topology>
    </subcellularLocation>
</comment>
<dbReference type="PANTHER" id="PTHR30561:SF9">
    <property type="entry name" value="4-AMINO-4-DEOXY-L-ARABINOSE-PHOSPHOUNDECAPRENOL FLIPPASE SUBUNIT ARNF-RELATED"/>
    <property type="match status" value="1"/>
</dbReference>
<feature type="transmembrane region" description="Helical" evidence="6">
    <location>
        <begin position="79"/>
        <end position="101"/>
    </location>
</feature>
<feature type="transmembrane region" description="Helical" evidence="6">
    <location>
        <begin position="108"/>
        <end position="126"/>
    </location>
</feature>
<evidence type="ECO:0000313" key="7">
    <source>
        <dbReference type="EMBL" id="WNG45946.1"/>
    </source>
</evidence>
<gene>
    <name evidence="7" type="ORF">F0U60_18870</name>
</gene>
<feature type="transmembrane region" description="Helical" evidence="6">
    <location>
        <begin position="6"/>
        <end position="24"/>
    </location>
</feature>
<protein>
    <recommendedName>
        <fullName evidence="9">EamA domain-containing protein</fullName>
    </recommendedName>
</protein>
<keyword evidence="5 6" id="KW-0472">Membrane</keyword>